<dbReference type="Proteomes" id="UP000178086">
    <property type="component" value="Unassembled WGS sequence"/>
</dbReference>
<sequence>MVRGLTNTAVAIAFKGLMRVEYGKLLSNSAGLVWRNKIIWLFGVFLSLSSGAGNLVNYTADERDIERIQARIDSFARSLTGETLIMLLAGLVAFIVFSIVVYLIVTGALIGLVGDAAAGKRARFGRGLGVGIRKAIPILGASLLLWIPFMIVLAIVAVADVYLFIVVTRSTSEVSIPTIVVLVFATALAILIFIASGIAIAIIGRFANRFIVIDGKRAFTSVRRASALFRRELGSAILTWLIMFGLTVAFIAFAGGLVAVIILAVKALFGTSLVVALSVAAALFLVALIPYGFFEAFGSTFWTLAFLALRERISDNLGTDETASPASDNGP</sequence>
<protein>
    <recommendedName>
        <fullName evidence="4">Glycerophosphoryl diester phosphodiesterase membrane domain-containing protein</fullName>
    </recommendedName>
</protein>
<feature type="transmembrane region" description="Helical" evidence="1">
    <location>
        <begin position="271"/>
        <end position="294"/>
    </location>
</feature>
<accession>A0A1F2UHA9</accession>
<proteinExistence type="predicted"/>
<reference evidence="2 3" key="1">
    <citation type="journal article" date="2016" name="Nat. Commun.">
        <title>Thousands of microbial genomes shed light on interconnected biogeochemical processes in an aquifer system.</title>
        <authorList>
            <person name="Anantharaman K."/>
            <person name="Brown C.T."/>
            <person name="Hug L.A."/>
            <person name="Sharon I."/>
            <person name="Castelle C.J."/>
            <person name="Probst A.J."/>
            <person name="Thomas B.C."/>
            <person name="Singh A."/>
            <person name="Wilkins M.J."/>
            <person name="Karaoz U."/>
            <person name="Brodie E.L."/>
            <person name="Williams K.H."/>
            <person name="Hubbard S.S."/>
            <person name="Banfield J.F."/>
        </authorList>
    </citation>
    <scope>NUCLEOTIDE SEQUENCE [LARGE SCALE GENOMIC DNA]</scope>
</reference>
<keyword evidence="1" id="KW-1133">Transmembrane helix</keyword>
<keyword evidence="1" id="KW-0812">Transmembrane</keyword>
<name>A0A1F2UHA9_9ACTN</name>
<comment type="caution">
    <text evidence="2">The sequence shown here is derived from an EMBL/GenBank/DDBJ whole genome shotgun (WGS) entry which is preliminary data.</text>
</comment>
<evidence type="ECO:0008006" key="4">
    <source>
        <dbReference type="Google" id="ProtNLM"/>
    </source>
</evidence>
<dbReference type="PROSITE" id="PS00456">
    <property type="entry name" value="NA_SOLUT_SYMP_1"/>
    <property type="match status" value="1"/>
</dbReference>
<dbReference type="AlphaFoldDB" id="A0A1F2UHA9"/>
<evidence type="ECO:0000256" key="1">
    <source>
        <dbReference type="SAM" id="Phobius"/>
    </source>
</evidence>
<dbReference type="InterPro" id="IPR018212">
    <property type="entry name" value="Na/solute_symporter_CS"/>
</dbReference>
<dbReference type="EMBL" id="MELI01000096">
    <property type="protein sequence ID" value="OFW32398.1"/>
    <property type="molecule type" value="Genomic_DNA"/>
</dbReference>
<evidence type="ECO:0000313" key="3">
    <source>
        <dbReference type="Proteomes" id="UP000178086"/>
    </source>
</evidence>
<organism evidence="2 3">
    <name type="scientific">Candidatus Aquicultor primus</name>
    <dbReference type="NCBI Taxonomy" id="1797195"/>
    <lineage>
        <taxon>Bacteria</taxon>
        <taxon>Bacillati</taxon>
        <taxon>Actinomycetota</taxon>
        <taxon>Candidatus Aquicultoria</taxon>
        <taxon>Candidatus Aquicultorales</taxon>
        <taxon>Candidatus Aquicultoraceae</taxon>
        <taxon>Candidatus Aquicultor</taxon>
    </lineage>
</organism>
<feature type="transmembrane region" description="Helical" evidence="1">
    <location>
        <begin position="179"/>
        <end position="207"/>
    </location>
</feature>
<evidence type="ECO:0000313" key="2">
    <source>
        <dbReference type="EMBL" id="OFW32398.1"/>
    </source>
</evidence>
<feature type="transmembrane region" description="Helical" evidence="1">
    <location>
        <begin position="38"/>
        <end position="56"/>
    </location>
</feature>
<keyword evidence="1" id="KW-0472">Membrane</keyword>
<feature type="transmembrane region" description="Helical" evidence="1">
    <location>
        <begin position="237"/>
        <end position="265"/>
    </location>
</feature>
<gene>
    <name evidence="2" type="ORF">A2074_03485</name>
</gene>
<feature type="transmembrane region" description="Helical" evidence="1">
    <location>
        <begin position="84"/>
        <end position="114"/>
    </location>
</feature>
<feature type="transmembrane region" description="Helical" evidence="1">
    <location>
        <begin position="135"/>
        <end position="159"/>
    </location>
</feature>